<dbReference type="NCBIfam" id="NF046082">
    <property type="entry name" value="assoc_w_XrtX"/>
    <property type="match status" value="1"/>
</dbReference>
<gene>
    <name evidence="2" type="ORF">DNU06_00190</name>
</gene>
<dbReference type="Proteomes" id="UP000249248">
    <property type="component" value="Unassembled WGS sequence"/>
</dbReference>
<dbReference type="RefSeq" id="WP_111061190.1">
    <property type="nucleotide sequence ID" value="NZ_JBHUCU010000007.1"/>
</dbReference>
<accession>A0A2W1N108</accession>
<evidence type="ECO:0000256" key="1">
    <source>
        <dbReference type="SAM" id="Phobius"/>
    </source>
</evidence>
<feature type="transmembrane region" description="Helical" evidence="1">
    <location>
        <begin position="103"/>
        <end position="123"/>
    </location>
</feature>
<keyword evidence="1" id="KW-0472">Membrane</keyword>
<protein>
    <submittedName>
        <fullName evidence="2">Uncharacterized protein</fullName>
    </submittedName>
</protein>
<reference evidence="2 3" key="1">
    <citation type="submission" date="2018-06" db="EMBL/GenBank/DDBJ databases">
        <title>The draft genome sequence of Crocinitomix sp. SM1701.</title>
        <authorList>
            <person name="Zhang X."/>
        </authorList>
    </citation>
    <scope>NUCLEOTIDE SEQUENCE [LARGE SCALE GENOMIC DNA]</scope>
    <source>
        <strain evidence="2 3">SM1701</strain>
    </source>
</reference>
<feature type="transmembrane region" description="Helical" evidence="1">
    <location>
        <begin position="12"/>
        <end position="30"/>
    </location>
</feature>
<evidence type="ECO:0000313" key="3">
    <source>
        <dbReference type="Proteomes" id="UP000249248"/>
    </source>
</evidence>
<dbReference type="EMBL" id="QKSB01000001">
    <property type="protein sequence ID" value="PZE18289.1"/>
    <property type="molecule type" value="Genomic_DNA"/>
</dbReference>
<organism evidence="2 3">
    <name type="scientific">Putridiphycobacter roseus</name>
    <dbReference type="NCBI Taxonomy" id="2219161"/>
    <lineage>
        <taxon>Bacteria</taxon>
        <taxon>Pseudomonadati</taxon>
        <taxon>Bacteroidota</taxon>
        <taxon>Flavobacteriia</taxon>
        <taxon>Flavobacteriales</taxon>
        <taxon>Crocinitomicaceae</taxon>
        <taxon>Putridiphycobacter</taxon>
    </lineage>
</organism>
<comment type="caution">
    <text evidence="2">The sequence shown here is derived from an EMBL/GenBank/DDBJ whole genome shotgun (WGS) entry which is preliminary data.</text>
</comment>
<keyword evidence="1" id="KW-1133">Transmembrane helix</keyword>
<evidence type="ECO:0000313" key="2">
    <source>
        <dbReference type="EMBL" id="PZE18289.1"/>
    </source>
</evidence>
<dbReference type="AlphaFoldDB" id="A0A2W1N108"/>
<sequence length="161" mass="19012">MEKKQLNKSKYLFYGLIAFIVISGFLQDFFMKNINLVLKHITTGLTNYSVPLFYPLEDWTVAQIYLLKWVLTIFWMIYFWTLSFFTLRVYFKPRGISVRAINYVYLILFGLAGILYVTGWVFGIGNTMYHIVRTLTGLTNSFMPVLIVFLFLNYFPKEAEN</sequence>
<keyword evidence="1" id="KW-0812">Transmembrane</keyword>
<proteinExistence type="predicted"/>
<feature type="transmembrane region" description="Helical" evidence="1">
    <location>
        <begin position="135"/>
        <end position="155"/>
    </location>
</feature>
<name>A0A2W1N108_9FLAO</name>
<keyword evidence="3" id="KW-1185">Reference proteome</keyword>
<feature type="transmembrane region" description="Helical" evidence="1">
    <location>
        <begin position="69"/>
        <end position="91"/>
    </location>
</feature>